<keyword evidence="1" id="KW-1133">Transmembrane helix</keyword>
<name>A0ABU4R873_9FLAO</name>
<comment type="caution">
    <text evidence="2">The sequence shown here is derived from an EMBL/GenBank/DDBJ whole genome shotgun (WGS) entry which is preliminary data.</text>
</comment>
<organism evidence="2 3">
    <name type="scientific">Flavobacterium cupriresistens</name>
    <dbReference type="NCBI Taxonomy" id="2893885"/>
    <lineage>
        <taxon>Bacteria</taxon>
        <taxon>Pseudomonadati</taxon>
        <taxon>Bacteroidota</taxon>
        <taxon>Flavobacteriia</taxon>
        <taxon>Flavobacteriales</taxon>
        <taxon>Flavobacteriaceae</taxon>
        <taxon>Flavobacterium</taxon>
    </lineage>
</organism>
<dbReference type="EMBL" id="JAWXVI010000003">
    <property type="protein sequence ID" value="MDX6188779.1"/>
    <property type="molecule type" value="Genomic_DNA"/>
</dbReference>
<keyword evidence="1" id="KW-0812">Transmembrane</keyword>
<dbReference type="Proteomes" id="UP001273350">
    <property type="component" value="Unassembled WGS sequence"/>
</dbReference>
<keyword evidence="3" id="KW-1185">Reference proteome</keyword>
<protein>
    <recommendedName>
        <fullName evidence="4">PH domain-containing protein</fullName>
    </recommendedName>
</protein>
<evidence type="ECO:0000313" key="2">
    <source>
        <dbReference type="EMBL" id="MDX6188779.1"/>
    </source>
</evidence>
<reference evidence="2 3" key="1">
    <citation type="submission" date="2023-11" db="EMBL/GenBank/DDBJ databases">
        <title>Unpublished Manusciprt.</title>
        <authorList>
            <person name="Saticioglu I.B."/>
            <person name="Ay H."/>
            <person name="Ajmi N."/>
            <person name="Altun S."/>
            <person name="Duman M."/>
        </authorList>
    </citation>
    <scope>NUCLEOTIDE SEQUENCE [LARGE SCALE GENOMIC DNA]</scope>
    <source>
        <strain evidence="2 3">Fl-318</strain>
    </source>
</reference>
<accession>A0ABU4R873</accession>
<keyword evidence="1" id="KW-0472">Membrane</keyword>
<dbReference type="RefSeq" id="WP_230004694.1">
    <property type="nucleotide sequence ID" value="NZ_CP087134.1"/>
</dbReference>
<evidence type="ECO:0000256" key="1">
    <source>
        <dbReference type="SAM" id="Phobius"/>
    </source>
</evidence>
<proteinExistence type="predicted"/>
<feature type="transmembrane region" description="Helical" evidence="1">
    <location>
        <begin position="12"/>
        <end position="30"/>
    </location>
</feature>
<gene>
    <name evidence="2" type="ORF">SGQ83_05420</name>
</gene>
<evidence type="ECO:0008006" key="4">
    <source>
        <dbReference type="Google" id="ProtNLM"/>
    </source>
</evidence>
<evidence type="ECO:0000313" key="3">
    <source>
        <dbReference type="Proteomes" id="UP001273350"/>
    </source>
</evidence>
<feature type="transmembrane region" description="Helical" evidence="1">
    <location>
        <begin position="36"/>
        <end position="53"/>
    </location>
</feature>
<sequence>MKIKTLNTVPFVIAYLISLPIEGFILTLLGFKALTIPLLVFSIASTILLFRAFTGTLHIDLQNEAEIIIMEWDKKPLFSKMENQTIKLSDIKNSKFYSGRIADRLKIYFNDNSSLKIDFNNMIDFGENGKNAEKLLFFLDTKNSK</sequence>